<keyword evidence="19" id="KW-1185">Reference proteome</keyword>
<keyword evidence="13" id="KW-0862">Zinc</keyword>
<feature type="compositionally biased region" description="Acidic residues" evidence="15">
    <location>
        <begin position="371"/>
        <end position="383"/>
    </location>
</feature>
<dbReference type="Pfam" id="PF02816">
    <property type="entry name" value="Alpha_kinase"/>
    <property type="match status" value="1"/>
</dbReference>
<organism evidence="18 19">
    <name type="scientific">Holothuria leucospilota</name>
    <name type="common">Black long sea cucumber</name>
    <name type="synonym">Mertensiothuria leucospilota</name>
    <dbReference type="NCBI Taxonomy" id="206669"/>
    <lineage>
        <taxon>Eukaryota</taxon>
        <taxon>Metazoa</taxon>
        <taxon>Echinodermata</taxon>
        <taxon>Eleutherozoa</taxon>
        <taxon>Echinozoa</taxon>
        <taxon>Holothuroidea</taxon>
        <taxon>Aspidochirotacea</taxon>
        <taxon>Aspidochirotida</taxon>
        <taxon>Holothuriidae</taxon>
        <taxon>Holothuria</taxon>
    </lineage>
</organism>
<dbReference type="SMART" id="SM00811">
    <property type="entry name" value="Alpha_kinase"/>
    <property type="match status" value="1"/>
</dbReference>
<name>A0A9Q1C2C4_HOLLE</name>
<keyword evidence="8" id="KW-0112">Calmodulin-binding</keyword>
<dbReference type="GO" id="GO:0031037">
    <property type="term" value="P:myosin II filament disassembly"/>
    <property type="evidence" value="ECO:0007669"/>
    <property type="project" value="TreeGrafter"/>
</dbReference>
<evidence type="ECO:0000256" key="13">
    <source>
        <dbReference type="PROSITE-ProRule" id="PRU00047"/>
    </source>
</evidence>
<evidence type="ECO:0000313" key="18">
    <source>
        <dbReference type="EMBL" id="KAJ8036894.1"/>
    </source>
</evidence>
<dbReference type="InterPro" id="IPR036875">
    <property type="entry name" value="Znf_CCHC_sf"/>
</dbReference>
<evidence type="ECO:0000256" key="6">
    <source>
        <dbReference type="ARBA" id="ARBA00022837"/>
    </source>
</evidence>
<dbReference type="CDD" id="cd16967">
    <property type="entry name" value="Alpha_kinase_eEF2K"/>
    <property type="match status" value="1"/>
</dbReference>
<evidence type="ECO:0000256" key="1">
    <source>
        <dbReference type="ARBA" id="ARBA00022527"/>
    </source>
</evidence>
<dbReference type="Gene3D" id="1.10.4020.10">
    <property type="entry name" value="DNA breaking-rejoining enzymes"/>
    <property type="match status" value="1"/>
</dbReference>
<evidence type="ECO:0000259" key="17">
    <source>
        <dbReference type="PROSITE" id="PS51158"/>
    </source>
</evidence>
<protein>
    <recommendedName>
        <fullName evidence="11">Eukaryotic elongation factor 2 kinase</fullName>
        <ecNumber evidence="10">2.7.11.20</ecNumber>
    </recommendedName>
    <alternativeName>
        <fullName evidence="12">Calcium/calmodulin-dependent eukaryotic elongation factor 2 kinase</fullName>
    </alternativeName>
</protein>
<comment type="caution">
    <text evidence="18">The sequence shown here is derived from an EMBL/GenBank/DDBJ whole genome shotgun (WGS) entry which is preliminary data.</text>
</comment>
<feature type="region of interest" description="Disordered" evidence="15">
    <location>
        <begin position="882"/>
        <end position="907"/>
    </location>
</feature>
<feature type="domain" description="Alpha-type protein kinase" evidence="17">
    <location>
        <begin position="94"/>
        <end position="304"/>
    </location>
</feature>
<evidence type="ECO:0000256" key="7">
    <source>
        <dbReference type="ARBA" id="ARBA00022840"/>
    </source>
</evidence>
<gene>
    <name evidence="18" type="ORF">HOLleu_17552</name>
</gene>
<dbReference type="PANTHER" id="PTHR45992:SF2">
    <property type="entry name" value="EUKARYOTIC ELONGATION FACTOR 2 KINASE"/>
    <property type="match status" value="1"/>
</dbReference>
<dbReference type="GO" id="GO:0003746">
    <property type="term" value="F:translation elongation factor activity"/>
    <property type="evidence" value="ECO:0007669"/>
    <property type="project" value="UniProtKB-KW"/>
</dbReference>
<dbReference type="Gene3D" id="3.20.200.10">
    <property type="entry name" value="MHCK/EF2 kinase"/>
    <property type="match status" value="1"/>
</dbReference>
<keyword evidence="3" id="KW-0808">Transferase</keyword>
<sequence length="1242" mass="141118">MAQVDIRIQDAQRSETETEDDDDIVMDTLFDDIDAGSPPAKLNLNEAFQQIKESKTPPTKRRWKKAVKKTQKVADPWAHYHFDSIPVETCTRHRYNPVTQAWTTDEVRVKMASEPFAHGAMRECFRLKKLSNFCKSTDWVHASNFVAKIYMEKVERDVYFDDVKLQMDAKVWGEEYNRHNPPKKIDICQMSILEFKDRKEKNLYHLENFMEGHYIKYNSNSGFVVEDDVRCTPQAFSHFTFERSGHKLIVVDIQGVGDLYTDPQIHTATGTEYNEGNLGTKGMALFFATHACNEICHSLGLTEFDLHPSELEEHAKYVQLANNSDTHVAPSEKVRVVFRPRYSISPLEVTRYLITERQSESSDDPQPSLDTLDEDEHEEDVTSESDISMPSTPTTPSPLPTKVTPISGRNRYISENSDDSLTKEEERRLFQKQNVMHRPSCVNMEMEYRRGSIDQPKVSTSGRSILGQIHLELCKYHELGRFAVSEDTRNFKAAIYHLEQAAHCGILEAILAAARIYLQLPNDILTDLHVEDTETNHNEGIRYMEMAAEAGDRSAMIHMAKAYDTGNGLGTDRRKDRVSPMVGVVTPRQGTGRSVSQRAKPNQFHFAPLLFVLCSLIAITMATPTLEIEKLLKVGKELGFKGEDLQQFIEKERVRLREDQERSILKEFEIEEKKIQLQIKLEQLKKENASLTASAANEPKAKPPKLPTFVEGKDDLDAYLQRFERFATSQKWKKENWATNLSPLLTGKALIVYSSLSAADANDYDKLKAAILKKYNLTESGFRSKFKTSRPDRNETAKQYIARLDRYLQRWTDLAKVEQTYKGLREFLIKDQFLESVPKDLAIFIKERQPKDLDNVSSMAEQYLEAHHGWVRNYIERGNKIASNKTKETVATPETNQQKKNQRGDGTKRLTCHFCHKSGHFWRNCPDAPKSFVPTMAMMIDLLRQQSLENEFVENEISSQSQDTIETAKGPENSESEDSELVSFLKVEGDKEFEKAAKEGKLELKNGHCIPFMSAACTNRTCTMPVTTGLVGSTKVNVLRDTGCSGVVVKKSLVPSKSLTGEIKTCVLIDGTIRRVPVAKIYVDTPFFTGNVSAMCMENPVYELILGNIDGVRLPSEPNLNWVPHSEKVTESIPQQKNRSWTDAINWYEQAVEMAGEDDNGEYDCTLADPNYQLLARQAAMYREGGFGLCKDPSQAGELYNEAAEGAIGAMKGRMANKYYMLAEECYGEVEEEEGEDEDSNE</sequence>
<dbReference type="SUPFAM" id="SSF47353">
    <property type="entry name" value="Retrovirus capsid dimerization domain-like"/>
    <property type="match status" value="1"/>
</dbReference>
<feature type="region of interest" description="Disordered" evidence="15">
    <location>
        <begin position="1"/>
        <end position="22"/>
    </location>
</feature>
<feature type="compositionally biased region" description="Polar residues" evidence="15">
    <location>
        <begin position="956"/>
        <end position="965"/>
    </location>
</feature>
<reference evidence="18" key="1">
    <citation type="submission" date="2021-10" db="EMBL/GenBank/DDBJ databases">
        <title>Tropical sea cucumber genome reveals ecological adaptation and Cuvierian tubules defense mechanism.</title>
        <authorList>
            <person name="Chen T."/>
        </authorList>
    </citation>
    <scope>NUCLEOTIDE SEQUENCE</scope>
    <source>
        <strain evidence="18">Nanhai2018</strain>
        <tissue evidence="18">Muscle</tissue>
    </source>
</reference>
<keyword evidence="7" id="KW-0067">ATP-binding</keyword>
<keyword evidence="5 18" id="KW-0418">Kinase</keyword>
<evidence type="ECO:0000313" key="19">
    <source>
        <dbReference type="Proteomes" id="UP001152320"/>
    </source>
</evidence>
<dbReference type="FunFam" id="3.20.200.10:FF:000002">
    <property type="entry name" value="Eukaryotic elongation factor 2 kinase"/>
    <property type="match status" value="1"/>
</dbReference>
<keyword evidence="1" id="KW-0723">Serine/threonine-protein kinase</keyword>
<keyword evidence="2" id="KW-0597">Phosphoprotein</keyword>
<feature type="coiled-coil region" evidence="14">
    <location>
        <begin position="667"/>
        <end position="694"/>
    </location>
</feature>
<evidence type="ECO:0000256" key="5">
    <source>
        <dbReference type="ARBA" id="ARBA00022777"/>
    </source>
</evidence>
<feature type="region of interest" description="Disordered" evidence="15">
    <location>
        <begin position="355"/>
        <end position="425"/>
    </location>
</feature>
<feature type="region of interest" description="Disordered" evidence="15">
    <location>
        <begin position="955"/>
        <end position="979"/>
    </location>
</feature>
<dbReference type="EMBL" id="JAIZAY010000008">
    <property type="protein sequence ID" value="KAJ8036894.1"/>
    <property type="molecule type" value="Genomic_DNA"/>
</dbReference>
<proteinExistence type="inferred from homology"/>
<keyword evidence="13" id="KW-0479">Metal-binding</keyword>
<evidence type="ECO:0000256" key="11">
    <source>
        <dbReference type="ARBA" id="ARBA00067847"/>
    </source>
</evidence>
<dbReference type="InterPro" id="IPR011990">
    <property type="entry name" value="TPR-like_helical_dom_sf"/>
</dbReference>
<comment type="similarity">
    <text evidence="9">Belongs to the protein kinase superfamily. Alpha-type protein kinase family.</text>
</comment>
<evidence type="ECO:0000256" key="3">
    <source>
        <dbReference type="ARBA" id="ARBA00022679"/>
    </source>
</evidence>
<keyword evidence="14" id="KW-0175">Coiled coil</keyword>
<feature type="compositionally biased region" description="Basic and acidic residues" evidence="15">
    <location>
        <begin position="7"/>
        <end position="16"/>
    </location>
</feature>
<keyword evidence="18" id="KW-0648">Protein biosynthesis</keyword>
<dbReference type="GO" id="GO:0003676">
    <property type="term" value="F:nucleic acid binding"/>
    <property type="evidence" value="ECO:0007669"/>
    <property type="project" value="InterPro"/>
</dbReference>
<dbReference type="InterPro" id="IPR003309">
    <property type="entry name" value="SCAN_dom"/>
</dbReference>
<keyword evidence="4" id="KW-0547">Nucleotide-binding</keyword>
<dbReference type="Gene3D" id="3.30.200.20">
    <property type="entry name" value="Phosphorylase Kinase, domain 1"/>
    <property type="match status" value="2"/>
</dbReference>
<dbReference type="PROSITE" id="PS50158">
    <property type="entry name" value="ZF_CCHC"/>
    <property type="match status" value="1"/>
</dbReference>
<dbReference type="InterPro" id="IPR001878">
    <property type="entry name" value="Znf_CCHC"/>
</dbReference>
<dbReference type="SUPFAM" id="SSF81901">
    <property type="entry name" value="HCP-like"/>
    <property type="match status" value="1"/>
</dbReference>
<dbReference type="SUPFAM" id="SSF57756">
    <property type="entry name" value="Retrovirus zinc finger-like domains"/>
    <property type="match status" value="1"/>
</dbReference>
<evidence type="ECO:0000256" key="12">
    <source>
        <dbReference type="ARBA" id="ARBA00078015"/>
    </source>
</evidence>
<evidence type="ECO:0000256" key="4">
    <source>
        <dbReference type="ARBA" id="ARBA00022741"/>
    </source>
</evidence>
<evidence type="ECO:0000256" key="9">
    <source>
        <dbReference type="ARBA" id="ARBA00061584"/>
    </source>
</evidence>
<evidence type="ECO:0000256" key="10">
    <source>
        <dbReference type="ARBA" id="ARBA00066872"/>
    </source>
</evidence>
<dbReference type="FunFam" id="3.30.200.20:FF:000336">
    <property type="entry name" value="Eukaryotic elongation factor 2 kinase"/>
    <property type="match status" value="1"/>
</dbReference>
<dbReference type="EC" id="2.7.11.20" evidence="10"/>
<evidence type="ECO:0000256" key="2">
    <source>
        <dbReference type="ARBA" id="ARBA00022553"/>
    </source>
</evidence>
<dbReference type="GO" id="GO:0005516">
    <property type="term" value="F:calmodulin binding"/>
    <property type="evidence" value="ECO:0007669"/>
    <property type="project" value="UniProtKB-KW"/>
</dbReference>
<dbReference type="InterPro" id="IPR004166">
    <property type="entry name" value="a-kinase_dom"/>
</dbReference>
<accession>A0A9Q1C2C4</accession>
<dbReference type="Gene3D" id="4.10.60.10">
    <property type="entry name" value="Zinc finger, CCHC-type"/>
    <property type="match status" value="1"/>
</dbReference>
<dbReference type="Proteomes" id="UP001152320">
    <property type="component" value="Chromosome 8"/>
</dbReference>
<dbReference type="AlphaFoldDB" id="A0A9Q1C2C4"/>
<keyword evidence="6" id="KW-0106">Calcium</keyword>
<dbReference type="GO" id="GO:1903013">
    <property type="term" value="P:response to differentiation-inducing factor 1"/>
    <property type="evidence" value="ECO:0007669"/>
    <property type="project" value="TreeGrafter"/>
</dbReference>
<dbReference type="InterPro" id="IPR038269">
    <property type="entry name" value="SCAN_sf"/>
</dbReference>
<dbReference type="InterPro" id="IPR051852">
    <property type="entry name" value="Alpha-type_PK"/>
</dbReference>
<keyword evidence="13" id="KW-0863">Zinc-finger</keyword>
<feature type="domain" description="CCHC-type" evidence="16">
    <location>
        <begin position="912"/>
        <end position="927"/>
    </location>
</feature>
<evidence type="ECO:0000256" key="15">
    <source>
        <dbReference type="SAM" id="MobiDB-lite"/>
    </source>
</evidence>
<dbReference type="InterPro" id="IPR011009">
    <property type="entry name" value="Kinase-like_dom_sf"/>
</dbReference>
<evidence type="ECO:0000256" key="8">
    <source>
        <dbReference type="ARBA" id="ARBA00022860"/>
    </source>
</evidence>
<dbReference type="OrthoDB" id="301415at2759"/>
<dbReference type="SUPFAM" id="SSF56112">
    <property type="entry name" value="Protein kinase-like (PK-like)"/>
    <property type="match status" value="1"/>
</dbReference>
<dbReference type="GO" id="GO:0005524">
    <property type="term" value="F:ATP binding"/>
    <property type="evidence" value="ECO:0007669"/>
    <property type="project" value="UniProtKB-KW"/>
</dbReference>
<evidence type="ECO:0000259" key="16">
    <source>
        <dbReference type="PROSITE" id="PS50158"/>
    </source>
</evidence>
<dbReference type="Pfam" id="PF02023">
    <property type="entry name" value="SCAN"/>
    <property type="match status" value="1"/>
</dbReference>
<dbReference type="GO" id="GO:0008270">
    <property type="term" value="F:zinc ion binding"/>
    <property type="evidence" value="ECO:0007669"/>
    <property type="project" value="UniProtKB-KW"/>
</dbReference>
<dbReference type="PROSITE" id="PS51158">
    <property type="entry name" value="ALPHA_KINASE"/>
    <property type="match status" value="1"/>
</dbReference>
<dbReference type="GO" id="GO:0004686">
    <property type="term" value="F:elongation factor-2 kinase activity"/>
    <property type="evidence" value="ECO:0007669"/>
    <property type="project" value="UniProtKB-EC"/>
</dbReference>
<dbReference type="PANTHER" id="PTHR45992">
    <property type="entry name" value="EUKARYOTIC ELONGATION FACTOR 2 KINASE-RELATED"/>
    <property type="match status" value="1"/>
</dbReference>
<dbReference type="InterPro" id="IPR047588">
    <property type="entry name" value="eEF2K_a_kinase_dom"/>
</dbReference>
<evidence type="ECO:0000256" key="14">
    <source>
        <dbReference type="SAM" id="Coils"/>
    </source>
</evidence>
<keyword evidence="18" id="KW-0251">Elongation factor</keyword>
<dbReference type="Gene3D" id="1.25.40.10">
    <property type="entry name" value="Tetratricopeptide repeat domain"/>
    <property type="match status" value="1"/>
</dbReference>